<proteinExistence type="inferred from homology"/>
<dbReference type="InterPro" id="IPR020904">
    <property type="entry name" value="Sc_DH/Rdtase_CS"/>
</dbReference>
<dbReference type="Proteomes" id="UP000078561">
    <property type="component" value="Unassembled WGS sequence"/>
</dbReference>
<dbReference type="InParanoid" id="A0A163JHU6"/>
<dbReference type="PANTHER" id="PTHR43618:SF17">
    <property type="entry name" value="RHAMNOLIPIDS BIOSYNTHESIS 3-OXOACYL-[ACYL-CARRIER-PROTEIN] REDUCTASE"/>
    <property type="match status" value="1"/>
</dbReference>
<dbReference type="OMA" id="MYRDMND"/>
<dbReference type="InterPro" id="IPR002347">
    <property type="entry name" value="SDR_fam"/>
</dbReference>
<dbReference type="PRINTS" id="PR00080">
    <property type="entry name" value="SDRFAMILY"/>
</dbReference>
<dbReference type="SUPFAM" id="SSF51735">
    <property type="entry name" value="NAD(P)-binding Rossmann-fold domains"/>
    <property type="match status" value="1"/>
</dbReference>
<reference evidence="4" key="1">
    <citation type="submission" date="2016-04" db="EMBL/GenBank/DDBJ databases">
        <authorList>
            <person name="Evans L.H."/>
            <person name="Alamgir A."/>
            <person name="Owens N."/>
            <person name="Weber N.D."/>
            <person name="Virtaneva K."/>
            <person name="Barbian K."/>
            <person name="Babar A."/>
            <person name="Rosenke K."/>
        </authorList>
    </citation>
    <scope>NUCLEOTIDE SEQUENCE [LARGE SCALE GENOMIC DNA]</scope>
    <source>
        <strain evidence="4">CBS 101.48</strain>
    </source>
</reference>
<dbReference type="EMBL" id="LT552697">
    <property type="protein sequence ID" value="SAL99483.1"/>
    <property type="molecule type" value="Genomic_DNA"/>
</dbReference>
<dbReference type="OrthoDB" id="294295at2759"/>
<comment type="similarity">
    <text evidence="1">Belongs to the short-chain dehydrogenases/reductases (SDR) family.</text>
</comment>
<dbReference type="PROSITE" id="PS00061">
    <property type="entry name" value="ADH_SHORT"/>
    <property type="match status" value="1"/>
</dbReference>
<evidence type="ECO:0000256" key="2">
    <source>
        <dbReference type="ARBA" id="ARBA00022857"/>
    </source>
</evidence>
<dbReference type="PRINTS" id="PR00081">
    <property type="entry name" value="GDHRDH"/>
</dbReference>
<evidence type="ECO:0000313" key="5">
    <source>
        <dbReference type="Proteomes" id="UP000078561"/>
    </source>
</evidence>
<gene>
    <name evidence="4" type="primary">ABSGL_05097.1 scaffold 6272</name>
</gene>
<name>A0A163JHU6_ABSGL</name>
<sequence length="262" mass="27595">MDIPSLFDVKNKVVVITGGGRGIGEMIASGFVAAGAKVYISSRSAQVCDKVAEELSAKGPGQCFSIPGDLQKLDDIKKIVEELSKREDHIDCLINNSGANWGESIDTYPANAFEKVMNLNVNRLFSLTQACLPLLRAKASTANPSSVINIGSINGMQPPNLETYAYSSSKAAVHHLTKHLASRLGPEGILVNAIAPGAFVTKMMAATMKKNGDKIIAGIPLHRTGTPEDIAGTCIYLASRAGHYTTGAVIQVDGGSLVGSRL</sequence>
<dbReference type="Pfam" id="PF13561">
    <property type="entry name" value="adh_short_C2"/>
    <property type="match status" value="1"/>
</dbReference>
<keyword evidence="3" id="KW-0560">Oxidoreductase</keyword>
<dbReference type="InterPro" id="IPR052178">
    <property type="entry name" value="Sec_Metab_Biosynth_SDR"/>
</dbReference>
<evidence type="ECO:0000256" key="1">
    <source>
        <dbReference type="ARBA" id="ARBA00006484"/>
    </source>
</evidence>
<dbReference type="AlphaFoldDB" id="A0A163JHU6"/>
<keyword evidence="5" id="KW-1185">Reference proteome</keyword>
<dbReference type="FunFam" id="3.40.50.720:FF:000084">
    <property type="entry name" value="Short-chain dehydrogenase reductase"/>
    <property type="match status" value="1"/>
</dbReference>
<protein>
    <submittedName>
        <fullName evidence="4">Uncharacterized protein</fullName>
    </submittedName>
</protein>
<evidence type="ECO:0000313" key="4">
    <source>
        <dbReference type="EMBL" id="SAL99483.1"/>
    </source>
</evidence>
<keyword evidence="2" id="KW-0521">NADP</keyword>
<evidence type="ECO:0000256" key="3">
    <source>
        <dbReference type="ARBA" id="ARBA00023002"/>
    </source>
</evidence>
<dbReference type="STRING" id="4829.A0A163JHU6"/>
<accession>A0A163JHU6</accession>
<dbReference type="Gene3D" id="3.40.50.720">
    <property type="entry name" value="NAD(P)-binding Rossmann-like Domain"/>
    <property type="match status" value="1"/>
</dbReference>
<dbReference type="InterPro" id="IPR036291">
    <property type="entry name" value="NAD(P)-bd_dom_sf"/>
</dbReference>
<dbReference type="PANTHER" id="PTHR43618">
    <property type="entry name" value="7-ALPHA-HYDROXYSTEROID DEHYDROGENASE"/>
    <property type="match status" value="1"/>
</dbReference>
<dbReference type="GO" id="GO:0016491">
    <property type="term" value="F:oxidoreductase activity"/>
    <property type="evidence" value="ECO:0007669"/>
    <property type="project" value="UniProtKB-KW"/>
</dbReference>
<organism evidence="4">
    <name type="scientific">Absidia glauca</name>
    <name type="common">Pin mould</name>
    <dbReference type="NCBI Taxonomy" id="4829"/>
    <lineage>
        <taxon>Eukaryota</taxon>
        <taxon>Fungi</taxon>
        <taxon>Fungi incertae sedis</taxon>
        <taxon>Mucoromycota</taxon>
        <taxon>Mucoromycotina</taxon>
        <taxon>Mucoromycetes</taxon>
        <taxon>Mucorales</taxon>
        <taxon>Cunninghamellaceae</taxon>
        <taxon>Absidia</taxon>
    </lineage>
</organism>